<evidence type="ECO:0000256" key="1">
    <source>
        <dbReference type="SAM" id="SignalP"/>
    </source>
</evidence>
<dbReference type="AlphaFoldDB" id="A0A844B8E9"/>
<dbReference type="OrthoDB" id="281208at2"/>
<sequence length="134" mass="14384">MNALKSKLLNAALAAAVAFSAIPAQAQIETALHEATHESPALFEGLWCGTGLLRGGSLELSQHRAKFEGMLRYRNRERPVKGDIEGRILRTFTEKAGELVLELQGAQLRIQQAGGNLVLARGQSFVRASAGSCV</sequence>
<evidence type="ECO:0000313" key="2">
    <source>
        <dbReference type="EMBL" id="MRD47889.1"/>
    </source>
</evidence>
<keyword evidence="3" id="KW-1185">Reference proteome</keyword>
<keyword evidence="1" id="KW-0732">Signal</keyword>
<name>A0A844B8E9_9BURK</name>
<feature type="signal peptide" evidence="1">
    <location>
        <begin position="1"/>
        <end position="26"/>
    </location>
</feature>
<evidence type="ECO:0000313" key="3">
    <source>
        <dbReference type="Proteomes" id="UP000487350"/>
    </source>
</evidence>
<dbReference type="Proteomes" id="UP000487350">
    <property type="component" value="Unassembled WGS sequence"/>
</dbReference>
<comment type="caution">
    <text evidence="2">The sequence shown here is derived from an EMBL/GenBank/DDBJ whole genome shotgun (WGS) entry which is preliminary data.</text>
</comment>
<gene>
    <name evidence="2" type="ORF">GHT07_11415</name>
</gene>
<feature type="chain" id="PRO_5032389721" description="Protease inhibitor Inh" evidence="1">
    <location>
        <begin position="27"/>
        <end position="134"/>
    </location>
</feature>
<proteinExistence type="predicted"/>
<dbReference type="EMBL" id="WJBU01000010">
    <property type="protein sequence ID" value="MRD47889.1"/>
    <property type="molecule type" value="Genomic_DNA"/>
</dbReference>
<accession>A0A844B8E9</accession>
<evidence type="ECO:0008006" key="4">
    <source>
        <dbReference type="Google" id="ProtNLM"/>
    </source>
</evidence>
<reference evidence="2 3" key="1">
    <citation type="submission" date="2019-11" db="EMBL/GenBank/DDBJ databases">
        <title>Caenimonas koreensis gen. nov., sp. nov., isolated from activated sludge.</title>
        <authorList>
            <person name="Seung H.R."/>
        </authorList>
    </citation>
    <scope>NUCLEOTIDE SEQUENCE [LARGE SCALE GENOMIC DNA]</scope>
    <source>
        <strain evidence="2 3">EMB320</strain>
    </source>
</reference>
<dbReference type="RefSeq" id="WP_153585217.1">
    <property type="nucleotide sequence ID" value="NZ_WJBU01000010.1"/>
</dbReference>
<protein>
    <recommendedName>
        <fullName evidence="4">Protease inhibitor Inh</fullName>
    </recommendedName>
</protein>
<organism evidence="2 3">
    <name type="scientific">Caenimonas koreensis DSM 17982</name>
    <dbReference type="NCBI Taxonomy" id="1121255"/>
    <lineage>
        <taxon>Bacteria</taxon>
        <taxon>Pseudomonadati</taxon>
        <taxon>Pseudomonadota</taxon>
        <taxon>Betaproteobacteria</taxon>
        <taxon>Burkholderiales</taxon>
        <taxon>Comamonadaceae</taxon>
        <taxon>Caenimonas</taxon>
    </lineage>
</organism>